<evidence type="ECO:0000256" key="4">
    <source>
        <dbReference type="ARBA" id="ARBA00022989"/>
    </source>
</evidence>
<feature type="domain" description="G-protein coupled receptors family 1 profile" evidence="10">
    <location>
        <begin position="42"/>
        <end position="311"/>
    </location>
</feature>
<evidence type="ECO:0000259" key="10">
    <source>
        <dbReference type="PROSITE" id="PS50262"/>
    </source>
</evidence>
<keyword evidence="4 9" id="KW-1133">Transmembrane helix</keyword>
<evidence type="ECO:0000256" key="3">
    <source>
        <dbReference type="ARBA" id="ARBA00022692"/>
    </source>
</evidence>
<feature type="transmembrane region" description="Helical" evidence="9">
    <location>
        <begin position="198"/>
        <end position="218"/>
    </location>
</feature>
<evidence type="ECO:0000256" key="9">
    <source>
        <dbReference type="SAM" id="Phobius"/>
    </source>
</evidence>
<gene>
    <name evidence="11" type="ORF">CVLEPA_LOCUS966</name>
</gene>
<feature type="transmembrane region" description="Helical" evidence="9">
    <location>
        <begin position="99"/>
        <end position="121"/>
    </location>
</feature>
<dbReference type="SMART" id="SM01381">
    <property type="entry name" value="7TM_GPCR_Srsx"/>
    <property type="match status" value="1"/>
</dbReference>
<keyword evidence="6 9" id="KW-0472">Membrane</keyword>
<keyword evidence="2" id="KW-1003">Cell membrane</keyword>
<keyword evidence="12" id="KW-1185">Reference proteome</keyword>
<evidence type="ECO:0000256" key="1">
    <source>
        <dbReference type="ARBA" id="ARBA00004651"/>
    </source>
</evidence>
<comment type="subcellular location">
    <subcellularLocation>
        <location evidence="1">Cell membrane</location>
        <topology evidence="1">Multi-pass membrane protein</topology>
    </subcellularLocation>
</comment>
<keyword evidence="7" id="KW-0675">Receptor</keyword>
<protein>
    <recommendedName>
        <fullName evidence="10">G-protein coupled receptors family 1 profile domain-containing protein</fullName>
    </recommendedName>
</protein>
<keyword evidence="3 9" id="KW-0812">Transmembrane</keyword>
<organism evidence="11 12">
    <name type="scientific">Clavelina lepadiformis</name>
    <name type="common">Light-bulb sea squirt</name>
    <name type="synonym">Ascidia lepadiformis</name>
    <dbReference type="NCBI Taxonomy" id="159417"/>
    <lineage>
        <taxon>Eukaryota</taxon>
        <taxon>Metazoa</taxon>
        <taxon>Chordata</taxon>
        <taxon>Tunicata</taxon>
        <taxon>Ascidiacea</taxon>
        <taxon>Aplousobranchia</taxon>
        <taxon>Clavelinidae</taxon>
        <taxon>Clavelina</taxon>
    </lineage>
</organism>
<sequence length="369" mass="41715">MLLHDVNNSTKNVTININGVNEGRAIVLSILSTLLILVTIIGNALVVLSIIIFRSLRTVSNIFITSLAAADFIMGCFVLPLGAHYVIADKWLLGHTTCHIWISVDVLSVTASIGTLSAIAMDRFIATVFPFHYRRKVTRPRTRLAILAIWSVSFLIAFVPIHAGWWKSTNPIDLACYNDPHCCEFFTNKVYAVLSSLVSFYIPLIILVTAYSIVFAIAHKLQSTHPHGQERRTEVVRRASVAEAIHVFWEKRQHRAVLMARIIVGTFVICWLPFFVLNVTQVFCNRCIDKPVYTAANWLGYANSFFNPFIYCHSKEFRRAFKKLLRGDLCTQGYRITSRGALSDANIFNCSPLTTNSRRNSRWRTSTVI</sequence>
<dbReference type="Proteomes" id="UP001642483">
    <property type="component" value="Unassembled WGS sequence"/>
</dbReference>
<dbReference type="PANTHER" id="PTHR24248:SF195">
    <property type="entry name" value="D(1) DOPAMINE RECEPTOR-LIKE"/>
    <property type="match status" value="1"/>
</dbReference>
<evidence type="ECO:0000256" key="7">
    <source>
        <dbReference type="ARBA" id="ARBA00023170"/>
    </source>
</evidence>
<evidence type="ECO:0000256" key="8">
    <source>
        <dbReference type="ARBA" id="ARBA00023224"/>
    </source>
</evidence>
<dbReference type="InterPro" id="IPR000276">
    <property type="entry name" value="GPCR_Rhodpsn"/>
</dbReference>
<evidence type="ECO:0000256" key="2">
    <source>
        <dbReference type="ARBA" id="ARBA00022475"/>
    </source>
</evidence>
<dbReference type="Gene3D" id="1.20.1070.10">
    <property type="entry name" value="Rhodopsin 7-helix transmembrane proteins"/>
    <property type="match status" value="1"/>
</dbReference>
<feature type="transmembrane region" description="Helical" evidence="9">
    <location>
        <begin position="258"/>
        <end position="277"/>
    </location>
</feature>
<accession>A0ABP0F1X1</accession>
<dbReference type="EMBL" id="CAWYQH010000001">
    <property type="protein sequence ID" value="CAK8671943.1"/>
    <property type="molecule type" value="Genomic_DNA"/>
</dbReference>
<name>A0ABP0F1X1_CLALP</name>
<dbReference type="InterPro" id="IPR017452">
    <property type="entry name" value="GPCR_Rhodpsn_7TM"/>
</dbReference>
<feature type="transmembrane region" description="Helical" evidence="9">
    <location>
        <begin position="62"/>
        <end position="87"/>
    </location>
</feature>
<dbReference type="PANTHER" id="PTHR24248">
    <property type="entry name" value="ADRENERGIC RECEPTOR-RELATED G-PROTEIN COUPLED RECEPTOR"/>
    <property type="match status" value="1"/>
</dbReference>
<feature type="transmembrane region" description="Helical" evidence="9">
    <location>
        <begin position="26"/>
        <end position="53"/>
    </location>
</feature>
<evidence type="ECO:0000256" key="6">
    <source>
        <dbReference type="ARBA" id="ARBA00023136"/>
    </source>
</evidence>
<dbReference type="Pfam" id="PF00001">
    <property type="entry name" value="7tm_1"/>
    <property type="match status" value="1"/>
</dbReference>
<evidence type="ECO:0000313" key="12">
    <source>
        <dbReference type="Proteomes" id="UP001642483"/>
    </source>
</evidence>
<keyword evidence="8" id="KW-0807">Transducer</keyword>
<evidence type="ECO:0000313" key="11">
    <source>
        <dbReference type="EMBL" id="CAK8671943.1"/>
    </source>
</evidence>
<proteinExistence type="predicted"/>
<dbReference type="PROSITE" id="PS50262">
    <property type="entry name" value="G_PROTEIN_RECEP_F1_2"/>
    <property type="match status" value="1"/>
</dbReference>
<dbReference type="SUPFAM" id="SSF81321">
    <property type="entry name" value="Family A G protein-coupled receptor-like"/>
    <property type="match status" value="1"/>
</dbReference>
<reference evidence="11 12" key="1">
    <citation type="submission" date="2024-02" db="EMBL/GenBank/DDBJ databases">
        <authorList>
            <person name="Daric V."/>
            <person name="Darras S."/>
        </authorList>
    </citation>
    <scope>NUCLEOTIDE SEQUENCE [LARGE SCALE GENOMIC DNA]</scope>
</reference>
<keyword evidence="5" id="KW-0297">G-protein coupled receptor</keyword>
<evidence type="ECO:0000256" key="5">
    <source>
        <dbReference type="ARBA" id="ARBA00023040"/>
    </source>
</evidence>
<dbReference type="PRINTS" id="PR00237">
    <property type="entry name" value="GPCRRHODOPSN"/>
</dbReference>
<comment type="caution">
    <text evidence="11">The sequence shown here is derived from an EMBL/GenBank/DDBJ whole genome shotgun (WGS) entry which is preliminary data.</text>
</comment>
<feature type="transmembrane region" description="Helical" evidence="9">
    <location>
        <begin position="142"/>
        <end position="165"/>
    </location>
</feature>